<gene>
    <name evidence="1" type="ORF">MNBD_GAMMA03-1271</name>
</gene>
<sequence length="432" mass="49649">MKLPLAPLFLNLAANYNDLGDNIKEFIFNVPDQDRNIDDYPAFDLQIKSPKPRWCCAIGWESALEGLSGSSISLSRQELFGHLYGGTGYTGALINVADRKIANFVASITDTNPEYFHEQGIPRQPASQDPVGYVYTSRGGLIDIGHVRGLADRTRHMAVKVYQHIQKGEDFQIYSEKGKRVVRMLKKVPSSDPALAALLGAKIAYECSIWHEIVTFFTWEQYSAFSPEDNYSNLLGCYIGFNALFDRKNNYNVAVNVILFMILSQLKYQTKEVTEKSVDYINDYWFQTNTDLKVEELPGYFEGYNPRWWTKELRNKVQLELLRRHFDVTKAVSPWIISEVDISGKKTLRDFLRKKCGYPIKPIHIQVPDKDLKGNPLSDYYRMEINVDTEIIPASYLKGLKDPISSTDFPELIERMRKVVRKKYGDRTDFPD</sequence>
<evidence type="ECO:0000313" key="1">
    <source>
        <dbReference type="EMBL" id="VAW45753.1"/>
    </source>
</evidence>
<dbReference type="Pfam" id="PF13265">
    <property type="entry name" value="DUF4056"/>
    <property type="match status" value="1"/>
</dbReference>
<proteinExistence type="predicted"/>
<dbReference type="InterPro" id="IPR025130">
    <property type="entry name" value="DUF4056"/>
</dbReference>
<name>A0A3B0W030_9ZZZZ</name>
<accession>A0A3B0W030</accession>
<protein>
    <submittedName>
        <fullName evidence="1">Uncharacterized protein</fullName>
    </submittedName>
</protein>
<dbReference type="EMBL" id="UOFC01000074">
    <property type="protein sequence ID" value="VAW45753.1"/>
    <property type="molecule type" value="Genomic_DNA"/>
</dbReference>
<reference evidence="1" key="1">
    <citation type="submission" date="2018-06" db="EMBL/GenBank/DDBJ databases">
        <authorList>
            <person name="Zhirakovskaya E."/>
        </authorList>
    </citation>
    <scope>NUCLEOTIDE SEQUENCE</scope>
</reference>
<organism evidence="1">
    <name type="scientific">hydrothermal vent metagenome</name>
    <dbReference type="NCBI Taxonomy" id="652676"/>
    <lineage>
        <taxon>unclassified sequences</taxon>
        <taxon>metagenomes</taxon>
        <taxon>ecological metagenomes</taxon>
    </lineage>
</organism>
<dbReference type="AlphaFoldDB" id="A0A3B0W030"/>